<evidence type="ECO:0000256" key="4">
    <source>
        <dbReference type="SAM" id="Coils"/>
    </source>
</evidence>
<dbReference type="PROSITE" id="PS50888">
    <property type="entry name" value="BHLH"/>
    <property type="match status" value="1"/>
</dbReference>
<feature type="compositionally biased region" description="Polar residues" evidence="5">
    <location>
        <begin position="207"/>
        <end position="216"/>
    </location>
</feature>
<dbReference type="InterPro" id="IPR011598">
    <property type="entry name" value="bHLH_dom"/>
</dbReference>
<dbReference type="Pfam" id="PF01586">
    <property type="entry name" value="Basic"/>
    <property type="match status" value="1"/>
</dbReference>
<keyword evidence="4" id="KW-0175">Coiled coil</keyword>
<feature type="compositionally biased region" description="Low complexity" evidence="5">
    <location>
        <begin position="225"/>
        <end position="246"/>
    </location>
</feature>
<evidence type="ECO:0000256" key="1">
    <source>
        <dbReference type="ARBA" id="ARBA00004123"/>
    </source>
</evidence>
<evidence type="ECO:0000259" key="7">
    <source>
        <dbReference type="PROSITE" id="PS50888"/>
    </source>
</evidence>
<dbReference type="SUPFAM" id="SSF47459">
    <property type="entry name" value="HLH, helix-loop-helix DNA-binding domain"/>
    <property type="match status" value="1"/>
</dbReference>
<evidence type="ECO:0000256" key="3">
    <source>
        <dbReference type="ARBA" id="ARBA00023242"/>
    </source>
</evidence>
<protein>
    <submittedName>
        <fullName evidence="8">AAEL014322-PA</fullName>
    </submittedName>
</protein>
<evidence type="ECO:0000313" key="8">
    <source>
        <dbReference type="EMBL" id="EAT33405.1"/>
    </source>
</evidence>
<comment type="subcellular location">
    <subcellularLocation>
        <location evidence="1">Nucleus</location>
    </subcellularLocation>
</comment>
<dbReference type="VEuPathDB" id="VectorBase:AAEL024922"/>
<evidence type="ECO:0000256" key="5">
    <source>
        <dbReference type="SAM" id="MobiDB-lite"/>
    </source>
</evidence>
<gene>
    <name evidence="8" type="ORF">AaeL_AAEL014322</name>
</gene>
<dbReference type="InterPro" id="IPR002546">
    <property type="entry name" value="MyoD_N"/>
</dbReference>
<proteinExistence type="predicted"/>
<sequence>MTKFNKNLCRKTNQAVSMKQGYEMEHKSGAAASILAASGGVGGGFMGGIGFMGAMQQHQQQQQQRRVSDTEQKLKLNIQQLQIRQKQLQLQNEDYDDNSVSSEDTHVLAPASGCMASPNRPCLAWACKACKKKGVTVDRRKAATLRERRRLRKVNEAFEVLKRRTSTNPNQRLPKVEILRNAIEYIDSLQALLEVSFSHRTSDCINSSFSTPSRQETPPLRPSSDDILTDSSSASSFSSPQDYMVV</sequence>
<feature type="coiled-coil region" evidence="4">
    <location>
        <begin position="71"/>
        <end position="98"/>
    </location>
</feature>
<dbReference type="STRING" id="7159.Q16GN4"/>
<dbReference type="HOGENOM" id="CLU_1055861_0_0_1"/>
<keyword evidence="6" id="KW-0812">Transmembrane</keyword>
<dbReference type="GO" id="GO:0045663">
    <property type="term" value="P:positive regulation of myoblast differentiation"/>
    <property type="evidence" value="ECO:0007669"/>
    <property type="project" value="TreeGrafter"/>
</dbReference>
<reference evidence="8" key="2">
    <citation type="journal article" date="2007" name="Science">
        <title>Genome sequence of Aedes aegypti, a major arbovirus vector.</title>
        <authorList>
            <person name="Nene V."/>
            <person name="Wortman J.R."/>
            <person name="Lawson D."/>
            <person name="Haas B."/>
            <person name="Kodira C."/>
            <person name="Tu Z.J."/>
            <person name="Loftus B."/>
            <person name="Xi Z."/>
            <person name="Megy K."/>
            <person name="Grabherr M."/>
            <person name="Ren Q."/>
            <person name="Zdobnov E.M."/>
            <person name="Lobo N.F."/>
            <person name="Campbell K.S."/>
            <person name="Brown S.E."/>
            <person name="Bonaldo M.F."/>
            <person name="Zhu J."/>
            <person name="Sinkins S.P."/>
            <person name="Hogenkamp D.G."/>
            <person name="Amedeo P."/>
            <person name="Arensburger P."/>
            <person name="Atkinson P.W."/>
            <person name="Bidwell S."/>
            <person name="Biedler J."/>
            <person name="Birney E."/>
            <person name="Bruggner R.V."/>
            <person name="Costas J."/>
            <person name="Coy M.R."/>
            <person name="Crabtree J."/>
            <person name="Crawford M."/>
            <person name="Debruyn B."/>
            <person name="Decaprio D."/>
            <person name="Eiglmeier K."/>
            <person name="Eisenstadt E."/>
            <person name="El-Dorry H."/>
            <person name="Gelbart W.M."/>
            <person name="Gomes S.L."/>
            <person name="Hammond M."/>
            <person name="Hannick L.I."/>
            <person name="Hogan J.R."/>
            <person name="Holmes M.H."/>
            <person name="Jaffe D."/>
            <person name="Johnston J.S."/>
            <person name="Kennedy R.C."/>
            <person name="Koo H."/>
            <person name="Kravitz S."/>
            <person name="Kriventseva E.V."/>
            <person name="Kulp D."/>
            <person name="Labutti K."/>
            <person name="Lee E."/>
            <person name="Li S."/>
            <person name="Lovin D.D."/>
            <person name="Mao C."/>
            <person name="Mauceli E."/>
            <person name="Menck C.F."/>
            <person name="Miller J.R."/>
            <person name="Montgomery P."/>
            <person name="Mori A."/>
            <person name="Nascimento A.L."/>
            <person name="Naveira H.F."/>
            <person name="Nusbaum C."/>
            <person name="O'leary S."/>
            <person name="Orvis J."/>
            <person name="Pertea M."/>
            <person name="Quesneville H."/>
            <person name="Reidenbach K.R."/>
            <person name="Rogers Y.H."/>
            <person name="Roth C.W."/>
            <person name="Schneider J.R."/>
            <person name="Schatz M."/>
            <person name="Shumway M."/>
            <person name="Stanke M."/>
            <person name="Stinson E.O."/>
            <person name="Tubio J.M."/>
            <person name="Vanzee J.P."/>
            <person name="Verjovski-Almeida S."/>
            <person name="Werner D."/>
            <person name="White O."/>
            <person name="Wyder S."/>
            <person name="Zeng Q."/>
            <person name="Zhao Q."/>
            <person name="Zhao Y."/>
            <person name="Hill C.A."/>
            <person name="Raikhel A.S."/>
            <person name="Soares M.B."/>
            <person name="Knudson D.L."/>
            <person name="Lee N.H."/>
            <person name="Galagan J."/>
            <person name="Salzberg S.L."/>
            <person name="Paulsen I.T."/>
            <person name="Dimopoulos G."/>
            <person name="Collins F.H."/>
            <person name="Birren B."/>
            <person name="Fraser-Liggett C.M."/>
            <person name="Severson D.W."/>
        </authorList>
    </citation>
    <scope>NUCLEOTIDE SEQUENCE [LARGE SCALE GENOMIC DNA]</scope>
    <source>
        <strain evidence="8">Liverpool</strain>
    </source>
</reference>
<dbReference type="CDD" id="cd19699">
    <property type="entry name" value="bHLH_TS_dMYOD_like"/>
    <property type="match status" value="1"/>
</dbReference>
<keyword evidence="6" id="KW-1133">Transmembrane helix</keyword>
<keyword evidence="2" id="KW-0238">DNA-binding</keyword>
<dbReference type="Proteomes" id="UP000682892">
    <property type="component" value="Unassembled WGS sequence"/>
</dbReference>
<dbReference type="Gene3D" id="4.10.280.10">
    <property type="entry name" value="Helix-loop-helix DNA-binding domain"/>
    <property type="match status" value="1"/>
</dbReference>
<accession>Q16GN4</accession>
<dbReference type="PANTHER" id="PTHR11534:SF9">
    <property type="entry name" value="MYOGENIC-DETERMINATION PROTEIN"/>
    <property type="match status" value="1"/>
</dbReference>
<keyword evidence="3" id="KW-0539">Nucleus</keyword>
<dbReference type="FunFam" id="4.10.280.10:FF:000005">
    <property type="entry name" value="Myogenic factor"/>
    <property type="match status" value="1"/>
</dbReference>
<dbReference type="GO" id="GO:0046983">
    <property type="term" value="F:protein dimerization activity"/>
    <property type="evidence" value="ECO:0007669"/>
    <property type="project" value="InterPro"/>
</dbReference>
<evidence type="ECO:0000313" key="9">
    <source>
        <dbReference type="Proteomes" id="UP000682892"/>
    </source>
</evidence>
<evidence type="ECO:0000256" key="2">
    <source>
        <dbReference type="ARBA" id="ARBA00023125"/>
    </source>
</evidence>
<dbReference type="SMART" id="SM00353">
    <property type="entry name" value="HLH"/>
    <property type="match status" value="1"/>
</dbReference>
<dbReference type="GO" id="GO:0000978">
    <property type="term" value="F:RNA polymerase II cis-regulatory region sequence-specific DNA binding"/>
    <property type="evidence" value="ECO:0007669"/>
    <property type="project" value="TreeGrafter"/>
</dbReference>
<feature type="domain" description="BHLH" evidence="7">
    <location>
        <begin position="138"/>
        <end position="189"/>
    </location>
</feature>
<keyword evidence="6" id="KW-0472">Membrane</keyword>
<dbReference type="PANTHER" id="PTHR11534">
    <property type="entry name" value="MYOGENIC FACTOR"/>
    <property type="match status" value="1"/>
</dbReference>
<dbReference type="OMA" id="SPQDYMV"/>
<dbReference type="GO" id="GO:0005634">
    <property type="term" value="C:nucleus"/>
    <property type="evidence" value="ECO:0007669"/>
    <property type="project" value="UniProtKB-SubCell"/>
</dbReference>
<dbReference type="AlphaFoldDB" id="Q16GN4"/>
<reference evidence="8" key="3">
    <citation type="submission" date="2012-09" db="EMBL/GenBank/DDBJ databases">
        <authorList>
            <consortium name="VectorBase"/>
        </authorList>
    </citation>
    <scope>NUCLEOTIDE SEQUENCE</scope>
    <source>
        <strain evidence="8">Liverpool</strain>
    </source>
</reference>
<organism evidence="8 9">
    <name type="scientific">Aedes aegypti</name>
    <name type="common">Yellowfever mosquito</name>
    <name type="synonym">Culex aegypti</name>
    <dbReference type="NCBI Taxonomy" id="7159"/>
    <lineage>
        <taxon>Eukaryota</taxon>
        <taxon>Metazoa</taxon>
        <taxon>Ecdysozoa</taxon>
        <taxon>Arthropoda</taxon>
        <taxon>Hexapoda</taxon>
        <taxon>Insecta</taxon>
        <taxon>Pterygota</taxon>
        <taxon>Neoptera</taxon>
        <taxon>Endopterygota</taxon>
        <taxon>Diptera</taxon>
        <taxon>Nematocera</taxon>
        <taxon>Culicoidea</taxon>
        <taxon>Culicidae</taxon>
        <taxon>Culicinae</taxon>
        <taxon>Aedini</taxon>
        <taxon>Aedes</taxon>
        <taxon>Stegomyia</taxon>
    </lineage>
</organism>
<dbReference type="eggNOG" id="KOG3960">
    <property type="taxonomic scope" value="Eukaryota"/>
</dbReference>
<dbReference type="InterPro" id="IPR039704">
    <property type="entry name" value="Myogenic_factor"/>
</dbReference>
<evidence type="ECO:0000256" key="6">
    <source>
        <dbReference type="SAM" id="Phobius"/>
    </source>
</evidence>
<dbReference type="EMBL" id="CH478252">
    <property type="protein sequence ID" value="EAT33405.1"/>
    <property type="molecule type" value="Genomic_DNA"/>
</dbReference>
<dbReference type="InterPro" id="IPR036638">
    <property type="entry name" value="HLH_DNA-bd_sf"/>
</dbReference>
<dbReference type="PaxDb" id="7159-AAEL014322-PA"/>
<feature type="transmembrane region" description="Helical" evidence="6">
    <location>
        <begin position="30"/>
        <end position="55"/>
    </location>
</feature>
<dbReference type="GO" id="GO:0000981">
    <property type="term" value="F:DNA-binding transcription factor activity, RNA polymerase II-specific"/>
    <property type="evidence" value="ECO:0007669"/>
    <property type="project" value="TreeGrafter"/>
</dbReference>
<dbReference type="Pfam" id="PF00010">
    <property type="entry name" value="HLH"/>
    <property type="match status" value="1"/>
</dbReference>
<feature type="region of interest" description="Disordered" evidence="5">
    <location>
        <begin position="207"/>
        <end position="246"/>
    </location>
</feature>
<reference evidence="8" key="1">
    <citation type="submission" date="2005-10" db="EMBL/GenBank/DDBJ databases">
        <authorList>
            <person name="Loftus B.J."/>
            <person name="Nene V.M."/>
            <person name="Hannick L.I."/>
            <person name="Bidwell S."/>
            <person name="Haas B."/>
            <person name="Amedeo P."/>
            <person name="Orvis J."/>
            <person name="Wortman J.R."/>
            <person name="White O.R."/>
            <person name="Salzberg S."/>
            <person name="Shumway M."/>
            <person name="Koo H."/>
            <person name="Zhao Y."/>
            <person name="Holmes M."/>
            <person name="Miller J."/>
            <person name="Schatz M."/>
            <person name="Pop M."/>
            <person name="Pai G."/>
            <person name="Utterback T."/>
            <person name="Rogers Y.-H."/>
            <person name="Kravitz S."/>
            <person name="Fraser C.M."/>
        </authorList>
    </citation>
    <scope>NUCLEOTIDE SEQUENCE</scope>
    <source>
        <strain evidence="8">Liverpool</strain>
    </source>
</reference>
<dbReference type="GO" id="GO:0007517">
    <property type="term" value="P:muscle organ development"/>
    <property type="evidence" value="ECO:0007669"/>
    <property type="project" value="InterPro"/>
</dbReference>
<name>Q16GN4_AEDAE</name>
<dbReference type="SMART" id="SM00520">
    <property type="entry name" value="BASIC"/>
    <property type="match status" value="1"/>
</dbReference>